<organism evidence="2 3">
    <name type="scientific">Mucilaginibacter mallensis</name>
    <dbReference type="NCBI Taxonomy" id="652787"/>
    <lineage>
        <taxon>Bacteria</taxon>
        <taxon>Pseudomonadati</taxon>
        <taxon>Bacteroidota</taxon>
        <taxon>Sphingobacteriia</taxon>
        <taxon>Sphingobacteriales</taxon>
        <taxon>Sphingobacteriaceae</taxon>
        <taxon>Mucilaginibacter</taxon>
    </lineage>
</organism>
<dbReference type="OrthoDB" id="9801052at2"/>
<keyword evidence="3" id="KW-1185">Reference proteome</keyword>
<accession>A0A1H2C8N3</accession>
<dbReference type="Gene3D" id="2.70.70.10">
    <property type="entry name" value="Glucose Permease (Domain IIA)"/>
    <property type="match status" value="1"/>
</dbReference>
<dbReference type="InterPro" id="IPR050570">
    <property type="entry name" value="Cell_wall_metabolism_enzyme"/>
</dbReference>
<dbReference type="Proteomes" id="UP000199679">
    <property type="component" value="Chromosome I"/>
</dbReference>
<dbReference type="RefSeq" id="WP_091379135.1">
    <property type="nucleotide sequence ID" value="NZ_LT629740.1"/>
</dbReference>
<dbReference type="PANTHER" id="PTHR21666:SF270">
    <property type="entry name" value="MUREIN HYDROLASE ACTIVATOR ENVC"/>
    <property type="match status" value="1"/>
</dbReference>
<gene>
    <name evidence="2" type="ORF">SAMN05216490_4735</name>
</gene>
<dbReference type="CDD" id="cd12797">
    <property type="entry name" value="M23_peptidase"/>
    <property type="match status" value="1"/>
</dbReference>
<feature type="domain" description="M23ase beta-sheet core" evidence="1">
    <location>
        <begin position="97"/>
        <end position="195"/>
    </location>
</feature>
<dbReference type="PANTHER" id="PTHR21666">
    <property type="entry name" value="PEPTIDASE-RELATED"/>
    <property type="match status" value="1"/>
</dbReference>
<dbReference type="InterPro" id="IPR016047">
    <property type="entry name" value="M23ase_b-sheet_dom"/>
</dbReference>
<evidence type="ECO:0000313" key="3">
    <source>
        <dbReference type="Proteomes" id="UP000199679"/>
    </source>
</evidence>
<dbReference type="Pfam" id="PF01551">
    <property type="entry name" value="Peptidase_M23"/>
    <property type="match status" value="1"/>
</dbReference>
<evidence type="ECO:0000313" key="2">
    <source>
        <dbReference type="EMBL" id="SDT66820.1"/>
    </source>
</evidence>
<sequence>MDASARLSAWLKDHPQTISKVVDIDTDTDRLLKLELTSANKELSIDILDNTDRFCAWVNQKLADNNCRYGIGGYMELRTIYDNRTQFDTTGEERRNLHLGVDIWGDAGTPVYAPLAGTIHSFQDNDNFGDYGPTIILTHNLDGLTLYSLYGHLSRTNLVGLTVGQRIESGQQIANLGEVHENGNWPPHLHFQLMLDMEGKAGDYFGACKKSEKDKYLQNIPDPDILLRFSNGIILTTLSS</sequence>
<protein>
    <submittedName>
        <fullName evidence="2">Peptidase family M23</fullName>
    </submittedName>
</protein>
<dbReference type="AlphaFoldDB" id="A0A1H2C8N3"/>
<dbReference type="EMBL" id="LT629740">
    <property type="protein sequence ID" value="SDT66820.1"/>
    <property type="molecule type" value="Genomic_DNA"/>
</dbReference>
<proteinExistence type="predicted"/>
<dbReference type="InterPro" id="IPR011055">
    <property type="entry name" value="Dup_hybrid_motif"/>
</dbReference>
<dbReference type="GO" id="GO:0004222">
    <property type="term" value="F:metalloendopeptidase activity"/>
    <property type="evidence" value="ECO:0007669"/>
    <property type="project" value="TreeGrafter"/>
</dbReference>
<dbReference type="SUPFAM" id="SSF51261">
    <property type="entry name" value="Duplicated hybrid motif"/>
    <property type="match status" value="1"/>
</dbReference>
<name>A0A1H2C8N3_MUCMA</name>
<evidence type="ECO:0000259" key="1">
    <source>
        <dbReference type="Pfam" id="PF01551"/>
    </source>
</evidence>
<reference evidence="2 3" key="1">
    <citation type="submission" date="2016-10" db="EMBL/GenBank/DDBJ databases">
        <authorList>
            <person name="de Groot N.N."/>
        </authorList>
    </citation>
    <scope>NUCLEOTIDE SEQUENCE [LARGE SCALE GENOMIC DNA]</scope>
    <source>
        <strain evidence="2 3">MP1X4</strain>
    </source>
</reference>
<dbReference type="STRING" id="652787.SAMN05216490_4735"/>